<dbReference type="EMBL" id="MU863628">
    <property type="protein sequence ID" value="KAK4103543.1"/>
    <property type="molecule type" value="Genomic_DNA"/>
</dbReference>
<protein>
    <submittedName>
        <fullName evidence="1">Uncharacterized protein</fullName>
    </submittedName>
</protein>
<comment type="caution">
    <text evidence="1">The sequence shown here is derived from an EMBL/GenBank/DDBJ whole genome shotgun (WGS) entry which is preliminary data.</text>
</comment>
<evidence type="ECO:0000313" key="1">
    <source>
        <dbReference type="EMBL" id="KAK4103543.1"/>
    </source>
</evidence>
<keyword evidence="2" id="KW-1185">Reference proteome</keyword>
<gene>
    <name evidence="1" type="ORF">N658DRAFT_278146</name>
</gene>
<reference evidence="1" key="1">
    <citation type="journal article" date="2023" name="Mol. Phylogenet. Evol.">
        <title>Genome-scale phylogeny and comparative genomics of the fungal order Sordariales.</title>
        <authorList>
            <person name="Hensen N."/>
            <person name="Bonometti L."/>
            <person name="Westerberg I."/>
            <person name="Brannstrom I.O."/>
            <person name="Guillou S."/>
            <person name="Cros-Aarteil S."/>
            <person name="Calhoun S."/>
            <person name="Haridas S."/>
            <person name="Kuo A."/>
            <person name="Mondo S."/>
            <person name="Pangilinan J."/>
            <person name="Riley R."/>
            <person name="LaButti K."/>
            <person name="Andreopoulos B."/>
            <person name="Lipzen A."/>
            <person name="Chen C."/>
            <person name="Yan M."/>
            <person name="Daum C."/>
            <person name="Ng V."/>
            <person name="Clum A."/>
            <person name="Steindorff A."/>
            <person name="Ohm R.A."/>
            <person name="Martin F."/>
            <person name="Silar P."/>
            <person name="Natvig D.O."/>
            <person name="Lalanne C."/>
            <person name="Gautier V."/>
            <person name="Ament-Velasquez S.L."/>
            <person name="Kruys A."/>
            <person name="Hutchinson M.I."/>
            <person name="Powell A.J."/>
            <person name="Barry K."/>
            <person name="Miller A.N."/>
            <person name="Grigoriev I.V."/>
            <person name="Debuchy R."/>
            <person name="Gladieux P."/>
            <person name="Hiltunen Thoren M."/>
            <person name="Johannesson H."/>
        </authorList>
    </citation>
    <scope>NUCLEOTIDE SEQUENCE</scope>
    <source>
        <strain evidence="1">CBS 757.83</strain>
    </source>
</reference>
<accession>A0AAN6T3K6</accession>
<sequence>MARRVGAFRMGKPKVVCGTVGQAIIGLYAHAASLRMISRHGHDGWYGSNGLGKLGLSPLAENVNRLNPSLGHSRLIRALGAPCEGAGFYTSKPTRVDDDSWA</sequence>
<name>A0AAN6T3K6_9PEZI</name>
<proteinExistence type="predicted"/>
<dbReference type="AlphaFoldDB" id="A0AAN6T3K6"/>
<evidence type="ECO:0000313" key="2">
    <source>
        <dbReference type="Proteomes" id="UP001305647"/>
    </source>
</evidence>
<dbReference type="Proteomes" id="UP001305647">
    <property type="component" value="Unassembled WGS sequence"/>
</dbReference>
<reference evidence="1" key="2">
    <citation type="submission" date="2023-05" db="EMBL/GenBank/DDBJ databases">
        <authorList>
            <consortium name="Lawrence Berkeley National Laboratory"/>
            <person name="Steindorff A."/>
            <person name="Hensen N."/>
            <person name="Bonometti L."/>
            <person name="Westerberg I."/>
            <person name="Brannstrom I.O."/>
            <person name="Guillou S."/>
            <person name="Cros-Aarteil S."/>
            <person name="Calhoun S."/>
            <person name="Haridas S."/>
            <person name="Kuo A."/>
            <person name="Mondo S."/>
            <person name="Pangilinan J."/>
            <person name="Riley R."/>
            <person name="Labutti K."/>
            <person name="Andreopoulos B."/>
            <person name="Lipzen A."/>
            <person name="Chen C."/>
            <person name="Yanf M."/>
            <person name="Daum C."/>
            <person name="Ng V."/>
            <person name="Clum A."/>
            <person name="Ohm R."/>
            <person name="Martin F."/>
            <person name="Silar P."/>
            <person name="Natvig D."/>
            <person name="Lalanne C."/>
            <person name="Gautier V."/>
            <person name="Ament-Velasquez S.L."/>
            <person name="Kruys A."/>
            <person name="Hutchinson M.I."/>
            <person name="Powell A.J."/>
            <person name="Barry K."/>
            <person name="Miller A.N."/>
            <person name="Grigoriev I.V."/>
            <person name="Debuchy R."/>
            <person name="Gladieux P."/>
            <person name="Thoren M.H."/>
            <person name="Johannesson H."/>
        </authorList>
    </citation>
    <scope>NUCLEOTIDE SEQUENCE</scope>
    <source>
        <strain evidence="1">CBS 757.83</strain>
    </source>
</reference>
<organism evidence="1 2">
    <name type="scientific">Parathielavia hyrcaniae</name>
    <dbReference type="NCBI Taxonomy" id="113614"/>
    <lineage>
        <taxon>Eukaryota</taxon>
        <taxon>Fungi</taxon>
        <taxon>Dikarya</taxon>
        <taxon>Ascomycota</taxon>
        <taxon>Pezizomycotina</taxon>
        <taxon>Sordariomycetes</taxon>
        <taxon>Sordariomycetidae</taxon>
        <taxon>Sordariales</taxon>
        <taxon>Chaetomiaceae</taxon>
        <taxon>Parathielavia</taxon>
    </lineage>
</organism>